<name>A0ABV6PBE1_9MICC</name>
<dbReference type="EMBL" id="JBHLUB010000030">
    <property type="protein sequence ID" value="MFC0582431.1"/>
    <property type="molecule type" value="Genomic_DNA"/>
</dbReference>
<comment type="caution">
    <text evidence="1">The sequence shown here is derived from an EMBL/GenBank/DDBJ whole genome shotgun (WGS) entry which is preliminary data.</text>
</comment>
<gene>
    <name evidence="1" type="ORF">ACFFFR_08565</name>
</gene>
<organism evidence="1 2">
    <name type="scientific">Micrococcoides hystricis</name>
    <dbReference type="NCBI Taxonomy" id="1572761"/>
    <lineage>
        <taxon>Bacteria</taxon>
        <taxon>Bacillati</taxon>
        <taxon>Actinomycetota</taxon>
        <taxon>Actinomycetes</taxon>
        <taxon>Micrococcales</taxon>
        <taxon>Micrococcaceae</taxon>
        <taxon>Micrococcoides</taxon>
    </lineage>
</organism>
<dbReference type="RefSeq" id="WP_377459581.1">
    <property type="nucleotide sequence ID" value="NZ_JBHLUB010000030.1"/>
</dbReference>
<protein>
    <submittedName>
        <fullName evidence="1">XRE family transcriptional regulator</fullName>
    </submittedName>
</protein>
<accession>A0ABV6PBE1</accession>
<evidence type="ECO:0000313" key="2">
    <source>
        <dbReference type="Proteomes" id="UP001589862"/>
    </source>
</evidence>
<proteinExistence type="predicted"/>
<evidence type="ECO:0000313" key="1">
    <source>
        <dbReference type="EMBL" id="MFC0582431.1"/>
    </source>
</evidence>
<dbReference type="Proteomes" id="UP001589862">
    <property type="component" value="Unassembled WGS sequence"/>
</dbReference>
<reference evidence="1 2" key="1">
    <citation type="submission" date="2024-09" db="EMBL/GenBank/DDBJ databases">
        <authorList>
            <person name="Sun Q."/>
            <person name="Mori K."/>
        </authorList>
    </citation>
    <scope>NUCLEOTIDE SEQUENCE [LARGE SCALE GENOMIC DNA]</scope>
    <source>
        <strain evidence="1 2">NCAIM B.02604</strain>
    </source>
</reference>
<keyword evidence="2" id="KW-1185">Reference proteome</keyword>
<dbReference type="Gene3D" id="1.10.260.40">
    <property type="entry name" value="lambda repressor-like DNA-binding domains"/>
    <property type="match status" value="1"/>
</dbReference>
<sequence length="98" mass="10963">MEKKLILTSDLARAARALTKVSREIIGKAAGLTEQEVQFFEHGRIDLTPGQREALKAALEEYGALFIPEDGRVGYGVRRRLTRDRYMKLNAWEGEGGA</sequence>
<dbReference type="InterPro" id="IPR010982">
    <property type="entry name" value="Lambda_DNA-bd_dom_sf"/>
</dbReference>